<dbReference type="Gene3D" id="3.20.20.80">
    <property type="entry name" value="Glycosidases"/>
    <property type="match status" value="1"/>
</dbReference>
<dbReference type="GO" id="GO:0004563">
    <property type="term" value="F:beta-N-acetylhexosaminidase activity"/>
    <property type="evidence" value="ECO:0007669"/>
    <property type="project" value="UniProtKB-ARBA"/>
</dbReference>
<evidence type="ECO:0000259" key="4">
    <source>
        <dbReference type="Pfam" id="PF18088"/>
    </source>
</evidence>
<evidence type="ECO:0000313" key="5">
    <source>
        <dbReference type="EMBL" id="RGE86059.1"/>
    </source>
</evidence>
<evidence type="ECO:0000259" key="3">
    <source>
        <dbReference type="Pfam" id="PF00728"/>
    </source>
</evidence>
<evidence type="ECO:0000256" key="1">
    <source>
        <dbReference type="ARBA" id="ARBA00006285"/>
    </source>
</evidence>
<dbReference type="Pfam" id="PF18088">
    <property type="entry name" value="Glyco_H_20C_C"/>
    <property type="match status" value="1"/>
</dbReference>
<accession>A0A3E3K0K9</accession>
<feature type="domain" description="Glycoside Hydrolase 20C C-terminal" evidence="4">
    <location>
        <begin position="416"/>
        <end position="603"/>
    </location>
</feature>
<dbReference type="PANTHER" id="PTHR21040">
    <property type="entry name" value="BCDNA.GH04120"/>
    <property type="match status" value="1"/>
</dbReference>
<feature type="domain" description="Glycoside hydrolase family 20 catalytic" evidence="3">
    <location>
        <begin position="86"/>
        <end position="269"/>
    </location>
</feature>
<keyword evidence="2" id="KW-0378">Hydrolase</keyword>
<comment type="caution">
    <text evidence="5">The sequence shown here is derived from an EMBL/GenBank/DDBJ whole genome shotgun (WGS) entry which is preliminary data.</text>
</comment>
<sequence length="623" mass="73657">MKLIVKDTKLQETSEILLRHFENLPETEIVIYPEYSETPGIQILKYGNNVKICYHEEVQYYRALGIVLGRKGDFSCSQTAYTDRLGVMFDCSRNGVLKMETVKRYIEYLALLGMNDLLLYTEDTYEIPEYPHFGALRGRYTKEEIHAMEQYAEKFGIEMVPCIQTLAHLRTYLRWPVTEKMRDNSDILLVGEPEVYEFLDAMIRSVRTLFTGKRIHIGMDEAFQLGLGNYLSRNGYQDRTGIMKRHLDRVCEICRKYEFEPMIWSDMYFMLAAEDGRYYHVPKDYEWKEEDKPEPGLTLVYWDYYNASGDVYRNMVQLHKKLSGQMYFAGGGWTWNGIAPNYARALKTTKEGTKVMKEEGVRDWFCTLWQDDGAETPMETCLLSLTYFAECAYENEVTQEMLKGRMKELFGIDSEDLMLLDEFDNLQPQDPYNLKSANPSKLALYQDPMLGIFDGQFRGKGIRRHYEELAKKLEKSLERPQPEWTRHLLTYYQRLAVFLAEKAEMGLDLKADYDQHNQEKMREWTKRRIPQCLHVLEELWEMRETIWMSECKPQGYEVIDIRLGGVKSRLKSAARRIETWLSHPEKQLEELEEQRVCFWPDEDRIYSFNRWEQIVSASNINEL</sequence>
<keyword evidence="6" id="KW-1185">Reference proteome</keyword>
<reference evidence="5 6" key="1">
    <citation type="submission" date="2018-08" db="EMBL/GenBank/DDBJ databases">
        <title>A genome reference for cultivated species of the human gut microbiota.</title>
        <authorList>
            <person name="Zou Y."/>
            <person name="Xue W."/>
            <person name="Luo G."/>
        </authorList>
    </citation>
    <scope>NUCLEOTIDE SEQUENCE [LARGE SCALE GENOMIC DNA]</scope>
    <source>
        <strain evidence="5 6">AF37-2AT</strain>
    </source>
</reference>
<protein>
    <submittedName>
        <fullName evidence="5">Beta-N-acetylhexosaminidase</fullName>
    </submittedName>
</protein>
<evidence type="ECO:0000256" key="2">
    <source>
        <dbReference type="ARBA" id="ARBA00022801"/>
    </source>
</evidence>
<dbReference type="RefSeq" id="WP_117493624.1">
    <property type="nucleotide sequence ID" value="NZ_CALBAT010000022.1"/>
</dbReference>
<dbReference type="CDD" id="cd06565">
    <property type="entry name" value="GH20_GcnA-like"/>
    <property type="match status" value="1"/>
</dbReference>
<dbReference type="GO" id="GO:0005975">
    <property type="term" value="P:carbohydrate metabolic process"/>
    <property type="evidence" value="ECO:0007669"/>
    <property type="project" value="InterPro"/>
</dbReference>
<organism evidence="5 6">
    <name type="scientific">Sellimonas intestinalis</name>
    <dbReference type="NCBI Taxonomy" id="1653434"/>
    <lineage>
        <taxon>Bacteria</taxon>
        <taxon>Bacillati</taxon>
        <taxon>Bacillota</taxon>
        <taxon>Clostridia</taxon>
        <taxon>Lachnospirales</taxon>
        <taxon>Lachnospiraceae</taxon>
        <taxon>Sellimonas</taxon>
    </lineage>
</organism>
<dbReference type="InterPro" id="IPR038901">
    <property type="entry name" value="HEXDC-like"/>
</dbReference>
<dbReference type="InterPro" id="IPR041063">
    <property type="entry name" value="Glyco_H_20C_C"/>
</dbReference>
<dbReference type="InterPro" id="IPR017853">
    <property type="entry name" value="GH"/>
</dbReference>
<dbReference type="Pfam" id="PF00728">
    <property type="entry name" value="Glyco_hydro_20"/>
    <property type="match status" value="1"/>
</dbReference>
<proteinExistence type="inferred from homology"/>
<dbReference type="SUPFAM" id="SSF51445">
    <property type="entry name" value="(Trans)glycosidases"/>
    <property type="match status" value="1"/>
</dbReference>
<dbReference type="AlphaFoldDB" id="A0A3E3K0K9"/>
<dbReference type="OrthoDB" id="383771at2"/>
<evidence type="ECO:0000313" key="6">
    <source>
        <dbReference type="Proteomes" id="UP000261080"/>
    </source>
</evidence>
<dbReference type="PANTHER" id="PTHR21040:SF8">
    <property type="entry name" value="BCDNA.GH04120"/>
    <property type="match status" value="1"/>
</dbReference>
<gene>
    <name evidence="5" type="ORF">DW016_11220</name>
</gene>
<dbReference type="Proteomes" id="UP000261080">
    <property type="component" value="Unassembled WGS sequence"/>
</dbReference>
<dbReference type="Gene3D" id="1.20.120.670">
    <property type="entry name" value="N-acetyl-b-d-glucoasminidase"/>
    <property type="match status" value="1"/>
</dbReference>
<dbReference type="InterPro" id="IPR015883">
    <property type="entry name" value="Glyco_hydro_20_cat"/>
</dbReference>
<comment type="similarity">
    <text evidence="1">Belongs to the glycosyl hydrolase 20 family.</text>
</comment>
<dbReference type="EMBL" id="QVLX01000006">
    <property type="protein sequence ID" value="RGE86059.1"/>
    <property type="molecule type" value="Genomic_DNA"/>
</dbReference>
<name>A0A3E3K0K9_9FIRM</name>